<keyword evidence="2" id="KW-0802">TPR repeat</keyword>
<dbReference type="InterPro" id="IPR011990">
    <property type="entry name" value="TPR-like_helical_dom_sf"/>
</dbReference>
<evidence type="ECO:0000256" key="2">
    <source>
        <dbReference type="ARBA" id="ARBA00022803"/>
    </source>
</evidence>
<dbReference type="InterPro" id="IPR056681">
    <property type="entry name" value="DUF7779"/>
</dbReference>
<dbReference type="Proteomes" id="UP000316096">
    <property type="component" value="Unassembled WGS sequence"/>
</dbReference>
<dbReference type="AlphaFoldDB" id="A0A543CPM4"/>
<keyword evidence="1" id="KW-0677">Repeat</keyword>
<feature type="domain" description="DUF7779" evidence="3">
    <location>
        <begin position="3"/>
        <end position="80"/>
    </location>
</feature>
<dbReference type="OrthoDB" id="580767at2"/>
<accession>A0A543CPM4</accession>
<dbReference type="Pfam" id="PF25000">
    <property type="entry name" value="DUF7779"/>
    <property type="match status" value="1"/>
</dbReference>
<dbReference type="EMBL" id="VFOZ01000001">
    <property type="protein sequence ID" value="TQL99058.1"/>
    <property type="molecule type" value="Genomic_DNA"/>
</dbReference>
<dbReference type="Gene3D" id="1.25.40.10">
    <property type="entry name" value="Tetratricopeptide repeat domain"/>
    <property type="match status" value="2"/>
</dbReference>
<protein>
    <submittedName>
        <fullName evidence="4">Tetratricopeptide repeat protein</fullName>
    </submittedName>
</protein>
<dbReference type="PANTHER" id="PTHR45641">
    <property type="entry name" value="TETRATRICOPEPTIDE REPEAT PROTEIN (AFU_ORTHOLOGUE AFUA_6G03870)"/>
    <property type="match status" value="1"/>
</dbReference>
<organism evidence="4 5">
    <name type="scientific">Actinoallomurus bryophytorum</name>
    <dbReference type="NCBI Taxonomy" id="1490222"/>
    <lineage>
        <taxon>Bacteria</taxon>
        <taxon>Bacillati</taxon>
        <taxon>Actinomycetota</taxon>
        <taxon>Actinomycetes</taxon>
        <taxon>Streptosporangiales</taxon>
        <taxon>Thermomonosporaceae</taxon>
        <taxon>Actinoallomurus</taxon>
    </lineage>
</organism>
<evidence type="ECO:0000313" key="5">
    <source>
        <dbReference type="Proteomes" id="UP000316096"/>
    </source>
</evidence>
<sequence>MDLLRCCAFFGAGPIPLESLERGRYFPESALHTTLLDPILRSRAIGALGRTALVRVNPVSRTIQIHRLVQGVVRDGMSEADAERSRHDVHLLLAAADPGDPDDFDNWPRYEELRGHMDPSDAEGCRHVTVRRLVLNMVRYLRVVGEPVAAQTLADRALDRWPTTDSGDAEALAMNLAINRSKVDALVALGEYEEAFALSRSSLEARSGDENPDTVILGRSTGVELRWKGDFAKALEADEASVDAHTRIFGRDHPQTFMATNNLAVDHALNGRYGKAVQEDEKVYRDCLTFYGRNDHPAVLVYQNAMARSMRHAGHYREALESAGQVYEGYRSLIRRRILREDHPWVLVHGNDLAAARRDAGGTNALSLASDVHNRCWRILGVDHPQTLATAMTLGSILRGAGRYSDALDVLTDAVRRYESKLGADHPYTHACGASLAATRRQDGAPAAATGLIESALTGLRGALGDDHHFTLIAMITHAGALADLGDPQAALDVGREALDGLRRTLGPDHPHTLACAGNLSLVLSDLGGEEEAATLRADTLVRYQRSLGEQHPAVSLFLQRRRLDVDFSPVPI</sequence>
<dbReference type="Pfam" id="PF13424">
    <property type="entry name" value="TPR_12"/>
    <property type="match status" value="3"/>
</dbReference>
<dbReference type="SUPFAM" id="SSF48452">
    <property type="entry name" value="TPR-like"/>
    <property type="match status" value="2"/>
</dbReference>
<dbReference type="NCBIfam" id="NF040586">
    <property type="entry name" value="FxSxx_TPR"/>
    <property type="match status" value="1"/>
</dbReference>
<evidence type="ECO:0000256" key="1">
    <source>
        <dbReference type="ARBA" id="ARBA00022737"/>
    </source>
</evidence>
<evidence type="ECO:0000313" key="4">
    <source>
        <dbReference type="EMBL" id="TQL99058.1"/>
    </source>
</evidence>
<comment type="caution">
    <text evidence="4">The sequence shown here is derived from an EMBL/GenBank/DDBJ whole genome shotgun (WGS) entry which is preliminary data.</text>
</comment>
<gene>
    <name evidence="4" type="ORF">FB559_4711</name>
</gene>
<dbReference type="PANTHER" id="PTHR45641:SF19">
    <property type="entry name" value="NEPHROCYSTIN-3"/>
    <property type="match status" value="1"/>
</dbReference>
<proteinExistence type="predicted"/>
<keyword evidence="5" id="KW-1185">Reference proteome</keyword>
<evidence type="ECO:0000259" key="3">
    <source>
        <dbReference type="Pfam" id="PF25000"/>
    </source>
</evidence>
<reference evidence="4 5" key="1">
    <citation type="submission" date="2019-06" db="EMBL/GenBank/DDBJ databases">
        <title>Sequencing the genomes of 1000 actinobacteria strains.</title>
        <authorList>
            <person name="Klenk H.-P."/>
        </authorList>
    </citation>
    <scope>NUCLEOTIDE SEQUENCE [LARGE SCALE GENOMIC DNA]</scope>
    <source>
        <strain evidence="4 5">DSM 102200</strain>
    </source>
</reference>
<name>A0A543CPM4_9ACTN</name>